<dbReference type="RefSeq" id="WP_322876667.1">
    <property type="nucleotide sequence ID" value="NZ_JAVMIP010000001.1"/>
</dbReference>
<dbReference type="AlphaFoldDB" id="A0AAE4JY35"/>
<feature type="domain" description="DUF4168" evidence="2">
    <location>
        <begin position="41"/>
        <end position="133"/>
    </location>
</feature>
<sequence>MFRSLKRFACGFGLLTTFGLSGLTTTAQAQVIAPSPTTTLSNSQLSSYAQAVLAIEPIRLKYYRQAQKMFSGQVPRNSCLAEPKNLASRRLDHLCSQYFNESRQILKKYDLTPEEFNSITQQIYANPGLYQRVQSEMMRLQKK</sequence>
<evidence type="ECO:0000313" key="4">
    <source>
        <dbReference type="Proteomes" id="UP001268256"/>
    </source>
</evidence>
<keyword evidence="4" id="KW-1185">Reference proteome</keyword>
<dbReference type="InterPro" id="IPR025433">
    <property type="entry name" value="DUF4168"/>
</dbReference>
<evidence type="ECO:0000259" key="2">
    <source>
        <dbReference type="Pfam" id="PF13767"/>
    </source>
</evidence>
<evidence type="ECO:0000313" key="3">
    <source>
        <dbReference type="EMBL" id="MDS3859332.1"/>
    </source>
</evidence>
<reference evidence="4" key="1">
    <citation type="submission" date="2023-07" db="EMBL/GenBank/DDBJ databases">
        <authorList>
            <person name="Luz R."/>
            <person name="Cordeiro R."/>
            <person name="Fonseca A."/>
            <person name="Goncalves V."/>
        </authorList>
    </citation>
    <scope>NUCLEOTIDE SEQUENCE [LARGE SCALE GENOMIC DNA]</scope>
    <source>
        <strain evidence="4">BACA0444</strain>
    </source>
</reference>
<proteinExistence type="predicted"/>
<dbReference type="Proteomes" id="UP001268256">
    <property type="component" value="Unassembled WGS sequence"/>
</dbReference>
<evidence type="ECO:0000256" key="1">
    <source>
        <dbReference type="SAM" id="SignalP"/>
    </source>
</evidence>
<protein>
    <submittedName>
        <fullName evidence="3">DUF4168 domain-containing protein</fullName>
    </submittedName>
</protein>
<name>A0AAE4JY35_9CYAN</name>
<feature type="signal peptide" evidence="1">
    <location>
        <begin position="1"/>
        <end position="29"/>
    </location>
</feature>
<comment type="caution">
    <text evidence="3">The sequence shown here is derived from an EMBL/GenBank/DDBJ whole genome shotgun (WGS) entry which is preliminary data.</text>
</comment>
<gene>
    <name evidence="3" type="ORF">RIF25_00785</name>
</gene>
<dbReference type="Pfam" id="PF13767">
    <property type="entry name" value="DUF4168"/>
    <property type="match status" value="1"/>
</dbReference>
<organism evidence="3 4">
    <name type="scientific">Pseudocalidococcus azoricus BACA0444</name>
    <dbReference type="NCBI Taxonomy" id="2918990"/>
    <lineage>
        <taxon>Bacteria</taxon>
        <taxon>Bacillati</taxon>
        <taxon>Cyanobacteriota</taxon>
        <taxon>Cyanophyceae</taxon>
        <taxon>Acaryochloridales</taxon>
        <taxon>Thermosynechococcaceae</taxon>
        <taxon>Pseudocalidococcus</taxon>
        <taxon>Pseudocalidococcus azoricus</taxon>
    </lineage>
</organism>
<accession>A0AAE4JY35</accession>
<dbReference type="EMBL" id="JAVMIP010000001">
    <property type="protein sequence ID" value="MDS3859332.1"/>
    <property type="molecule type" value="Genomic_DNA"/>
</dbReference>
<feature type="chain" id="PRO_5042187425" evidence="1">
    <location>
        <begin position="30"/>
        <end position="143"/>
    </location>
</feature>
<keyword evidence="1" id="KW-0732">Signal</keyword>